<reference evidence="2 3" key="1">
    <citation type="submission" date="2018-05" db="EMBL/GenBank/DDBJ databases">
        <title>Genomic Encyclopedia of Type Strains, Phase IV (KMG-IV): sequencing the most valuable type-strain genomes for metagenomic binning, comparative biology and taxonomic classification.</title>
        <authorList>
            <person name="Goeker M."/>
        </authorList>
    </citation>
    <scope>NUCLEOTIDE SEQUENCE [LARGE SCALE GENOMIC DNA]</scope>
    <source>
        <strain evidence="2 3">DSM 103371</strain>
    </source>
</reference>
<proteinExistence type="predicted"/>
<comment type="caution">
    <text evidence="2">The sequence shown here is derived from an EMBL/GenBank/DDBJ whole genome shotgun (WGS) entry which is preliminary data.</text>
</comment>
<dbReference type="InterPro" id="IPR029044">
    <property type="entry name" value="Nucleotide-diphossugar_trans"/>
</dbReference>
<dbReference type="OrthoDB" id="153025at2"/>
<dbReference type="AlphaFoldDB" id="A0A316G7D4"/>
<accession>A0A316G7D4</accession>
<evidence type="ECO:0000313" key="3">
    <source>
        <dbReference type="Proteomes" id="UP000245390"/>
    </source>
</evidence>
<name>A0A316G7D4_9RHOB</name>
<organism evidence="2 3">
    <name type="scientific">Silicimonas algicola</name>
    <dbReference type="NCBI Taxonomy" id="1826607"/>
    <lineage>
        <taxon>Bacteria</taxon>
        <taxon>Pseudomonadati</taxon>
        <taxon>Pseudomonadota</taxon>
        <taxon>Alphaproteobacteria</taxon>
        <taxon>Rhodobacterales</taxon>
        <taxon>Paracoccaceae</taxon>
    </lineage>
</organism>
<dbReference type="RefSeq" id="WP_109758635.1">
    <property type="nucleotide sequence ID" value="NZ_CP034588.1"/>
</dbReference>
<dbReference type="Pfam" id="PF00535">
    <property type="entry name" value="Glycos_transf_2"/>
    <property type="match status" value="1"/>
</dbReference>
<dbReference type="GO" id="GO:0016740">
    <property type="term" value="F:transferase activity"/>
    <property type="evidence" value="ECO:0007669"/>
    <property type="project" value="UniProtKB-KW"/>
</dbReference>
<dbReference type="EMBL" id="QGGV01000003">
    <property type="protein sequence ID" value="PWK56869.1"/>
    <property type="molecule type" value="Genomic_DNA"/>
</dbReference>
<evidence type="ECO:0000259" key="1">
    <source>
        <dbReference type="Pfam" id="PF00535"/>
    </source>
</evidence>
<dbReference type="SUPFAM" id="SSF53448">
    <property type="entry name" value="Nucleotide-diphospho-sugar transferases"/>
    <property type="match status" value="1"/>
</dbReference>
<dbReference type="KEGG" id="salo:EF888_08745"/>
<keyword evidence="3" id="KW-1185">Reference proteome</keyword>
<dbReference type="PANTHER" id="PTHR43685">
    <property type="entry name" value="GLYCOSYLTRANSFERASE"/>
    <property type="match status" value="1"/>
</dbReference>
<sequence>MATKIFDVSLGDAGQDRSGIEGYDRALLLLREGRRPVGQVTVPIRNGTVSGAEVTRAIPAFTLELAAACSAEAKLCSPVAAPELLATVAICTRERPDDLRRALAALMRLETPASILVIDNCSTETLTRQVVESFPGVKYVMEPNKGLDNARNRALRESETDIVAFIDDDAVADRYWLDAILTAFADPEVGCVAGLTMPYELENDAQEQFERLAGFSKRGFVRRIFRMPGTHPLATGQIGAGANMGIRRSVVEKIGYFDPALDAGTATQSGGDHEYFTRLLRGGYTIVYEPAALNWHRHRRTPDEILKAVHGYGVGVYASWTRSLLVDREFGVLRRAVEWFLYEQLPSLIRSFIRPASVAPRAVIMAELRGCMKGPFAYLKARRIARESGHV</sequence>
<keyword evidence="2" id="KW-0808">Transferase</keyword>
<dbReference type="Proteomes" id="UP000245390">
    <property type="component" value="Unassembled WGS sequence"/>
</dbReference>
<protein>
    <submittedName>
        <fullName evidence="2">GT2 family glycosyltransferase</fullName>
    </submittedName>
</protein>
<dbReference type="Gene3D" id="3.90.550.10">
    <property type="entry name" value="Spore Coat Polysaccharide Biosynthesis Protein SpsA, Chain A"/>
    <property type="match status" value="1"/>
</dbReference>
<dbReference type="PANTHER" id="PTHR43685:SF2">
    <property type="entry name" value="GLYCOSYLTRANSFERASE 2-LIKE DOMAIN-CONTAINING PROTEIN"/>
    <property type="match status" value="1"/>
</dbReference>
<evidence type="ECO:0000313" key="2">
    <source>
        <dbReference type="EMBL" id="PWK56869.1"/>
    </source>
</evidence>
<dbReference type="InterPro" id="IPR001173">
    <property type="entry name" value="Glyco_trans_2-like"/>
</dbReference>
<gene>
    <name evidence="2" type="ORF">C8D95_103101</name>
</gene>
<dbReference type="InterPro" id="IPR050834">
    <property type="entry name" value="Glycosyltransf_2"/>
</dbReference>
<feature type="domain" description="Glycosyltransferase 2-like" evidence="1">
    <location>
        <begin position="87"/>
        <end position="254"/>
    </location>
</feature>